<gene>
    <name evidence="1" type="ORF">HMI46_09545</name>
</gene>
<dbReference type="RefSeq" id="WP_171416337.1">
    <property type="nucleotide sequence ID" value="NZ_JABFOR010000008.1"/>
</dbReference>
<sequence>MIILFDYFCNTKGMIRYELTSFGTARYFLRPAGWLLQLISTSRALLHPAAHILQFAHDP</sequence>
<dbReference type="Proteomes" id="UP000552038">
    <property type="component" value="Unassembled WGS sequence"/>
</dbReference>
<dbReference type="AlphaFoldDB" id="A0AAP6ZZ35"/>
<reference evidence="1 2" key="1">
    <citation type="submission" date="2020-05" db="EMBL/GenBank/DDBJ databases">
        <title>Whole genome sequencing and identification of novel metabolites from Paenibacillus alvei strain JR949.</title>
        <authorList>
            <person name="Rajendhran J."/>
            <person name="Sree Pranav P."/>
            <person name="Mahalakshmi B."/>
            <person name="Karthikeyan R."/>
        </authorList>
    </citation>
    <scope>NUCLEOTIDE SEQUENCE [LARGE SCALE GENOMIC DNA]</scope>
    <source>
        <strain evidence="1 2">JR949</strain>
    </source>
</reference>
<comment type="caution">
    <text evidence="1">The sequence shown here is derived from an EMBL/GenBank/DDBJ whole genome shotgun (WGS) entry which is preliminary data.</text>
</comment>
<evidence type="ECO:0000313" key="1">
    <source>
        <dbReference type="EMBL" id="NOJ70797.1"/>
    </source>
</evidence>
<name>A0AAP6ZZ35_PAEAL</name>
<proteinExistence type="predicted"/>
<accession>A0AAP6ZZ35</accession>
<dbReference type="EMBL" id="JABFOR010000008">
    <property type="protein sequence ID" value="NOJ70797.1"/>
    <property type="molecule type" value="Genomic_DNA"/>
</dbReference>
<organism evidence="1 2">
    <name type="scientific">Paenibacillus alvei</name>
    <name type="common">Bacillus alvei</name>
    <dbReference type="NCBI Taxonomy" id="44250"/>
    <lineage>
        <taxon>Bacteria</taxon>
        <taxon>Bacillati</taxon>
        <taxon>Bacillota</taxon>
        <taxon>Bacilli</taxon>
        <taxon>Bacillales</taxon>
        <taxon>Paenibacillaceae</taxon>
        <taxon>Paenibacillus</taxon>
    </lineage>
</organism>
<evidence type="ECO:0000313" key="2">
    <source>
        <dbReference type="Proteomes" id="UP000552038"/>
    </source>
</evidence>
<protein>
    <submittedName>
        <fullName evidence="1">Uncharacterized protein</fullName>
    </submittedName>
</protein>